<dbReference type="RefSeq" id="WP_094060442.1">
    <property type="nucleotide sequence ID" value="NZ_CP022530.1"/>
</dbReference>
<gene>
    <name evidence="7 9" type="primary">lpxD</name>
    <name evidence="9" type="ORF">CHH28_11500</name>
</gene>
<reference evidence="9 10" key="1">
    <citation type="submission" date="2017-07" db="EMBL/GenBank/DDBJ databases">
        <title>Annotated genome sequence of Bacterioplanes sanyensis isolated from Red Sea.</title>
        <authorList>
            <person name="Rehman Z.U."/>
        </authorList>
    </citation>
    <scope>NUCLEOTIDE SEQUENCE [LARGE SCALE GENOMIC DNA]</scope>
    <source>
        <strain evidence="9 10">NV9</strain>
    </source>
</reference>
<comment type="catalytic activity">
    <reaction evidence="7">
        <text>a UDP-3-O-[(3R)-3-hydroxyacyl]-alpha-D-glucosamine + a (3R)-hydroxyacyl-[ACP] = a UDP-2-N,3-O-bis[(3R)-3-hydroxyacyl]-alpha-D-glucosamine + holo-[ACP] + H(+)</text>
        <dbReference type="Rhea" id="RHEA:53836"/>
        <dbReference type="Rhea" id="RHEA-COMP:9685"/>
        <dbReference type="Rhea" id="RHEA-COMP:9945"/>
        <dbReference type="ChEBI" id="CHEBI:15378"/>
        <dbReference type="ChEBI" id="CHEBI:64479"/>
        <dbReference type="ChEBI" id="CHEBI:78827"/>
        <dbReference type="ChEBI" id="CHEBI:137740"/>
        <dbReference type="ChEBI" id="CHEBI:137748"/>
        <dbReference type="EC" id="2.3.1.191"/>
    </reaction>
</comment>
<dbReference type="GO" id="GO:0016020">
    <property type="term" value="C:membrane"/>
    <property type="evidence" value="ECO:0007669"/>
    <property type="project" value="GOC"/>
</dbReference>
<dbReference type="EC" id="2.3.1.191" evidence="7"/>
<evidence type="ECO:0000256" key="7">
    <source>
        <dbReference type="HAMAP-Rule" id="MF_00523"/>
    </source>
</evidence>
<dbReference type="Pfam" id="PF04613">
    <property type="entry name" value="LpxD"/>
    <property type="match status" value="1"/>
</dbReference>
<dbReference type="GO" id="GO:0009245">
    <property type="term" value="P:lipid A biosynthetic process"/>
    <property type="evidence" value="ECO:0007669"/>
    <property type="project" value="UniProtKB-UniRule"/>
</dbReference>
<dbReference type="OrthoDB" id="9784739at2"/>
<dbReference type="KEGG" id="bsan:CHH28_11500"/>
<dbReference type="InterPro" id="IPR020573">
    <property type="entry name" value="UDP_GlcNAc_AcTrfase_non-rep"/>
</dbReference>
<proteinExistence type="inferred from homology"/>
<evidence type="ECO:0000256" key="2">
    <source>
        <dbReference type="ARBA" id="ARBA00022556"/>
    </source>
</evidence>
<dbReference type="GO" id="GO:0016410">
    <property type="term" value="F:N-acyltransferase activity"/>
    <property type="evidence" value="ECO:0007669"/>
    <property type="project" value="InterPro"/>
</dbReference>
<comment type="similarity">
    <text evidence="7">Belongs to the transferase hexapeptide repeat family. LpxD subfamily.</text>
</comment>
<comment type="pathway">
    <text evidence="7">Bacterial outer membrane biogenesis; LPS lipid A biosynthesis.</text>
</comment>
<keyword evidence="10" id="KW-1185">Reference proteome</keyword>
<protein>
    <recommendedName>
        <fullName evidence="7">UDP-3-O-acylglucosamine N-acyltransferase</fullName>
        <ecNumber evidence="7">2.3.1.191</ecNumber>
    </recommendedName>
</protein>
<dbReference type="SUPFAM" id="SSF51161">
    <property type="entry name" value="Trimeric LpxA-like enzymes"/>
    <property type="match status" value="1"/>
</dbReference>
<dbReference type="NCBIfam" id="NF002060">
    <property type="entry name" value="PRK00892.1"/>
    <property type="match status" value="1"/>
</dbReference>
<dbReference type="HAMAP" id="MF_00523">
    <property type="entry name" value="LpxD"/>
    <property type="match status" value="1"/>
</dbReference>
<feature type="active site" description="Proton acceptor" evidence="7">
    <location>
        <position position="238"/>
    </location>
</feature>
<keyword evidence="1 7" id="KW-0444">Lipid biosynthesis</keyword>
<name>A0A222FKS6_9GAMM</name>
<dbReference type="InterPro" id="IPR011004">
    <property type="entry name" value="Trimer_LpxA-like_sf"/>
</dbReference>
<accession>A0A222FKS6</accession>
<dbReference type="NCBIfam" id="TIGR01853">
    <property type="entry name" value="lipid_A_lpxD"/>
    <property type="match status" value="1"/>
</dbReference>
<dbReference type="Gene3D" id="2.160.10.10">
    <property type="entry name" value="Hexapeptide repeat proteins"/>
    <property type="match status" value="1"/>
</dbReference>
<keyword evidence="5 7" id="KW-0443">Lipid metabolism</keyword>
<evidence type="ECO:0000256" key="3">
    <source>
        <dbReference type="ARBA" id="ARBA00022679"/>
    </source>
</evidence>
<sequence>MQLKLADLAEQIGARLSDGGDLIIHGVNTLTSATAGEISFLANDGYRRHLQASNASAVIVAEAQAELVPGIALVADNPYLAFAKATQLFDNRPKPQLGIHRTAVIADSAQLGENVSIGANVVIGEHVAIGNDCEIGPGTVIGDDSTLGEQCRVAANVTLYHGVHVGDRTVIHSGAVLGADGFGFAPEQQRWHKIAQLGGVRIGSDVEIGANTCIDRGALDDTVIADGVILDNLIQIAHNVTVGEGTAMAACSGIAGSTEVGAGCTVAGGAGLSGHLTIADGVHVAAMALISKSIDEPGVYASGTAQMPLKEWRRSATRFRQLDSMAKRLQQLEKRQEGEV</sequence>
<keyword evidence="2 7" id="KW-0441">Lipid A biosynthesis</keyword>
<keyword evidence="6 7" id="KW-0012">Acyltransferase</keyword>
<evidence type="ECO:0000313" key="10">
    <source>
        <dbReference type="Proteomes" id="UP000202440"/>
    </source>
</evidence>
<dbReference type="GO" id="GO:0103118">
    <property type="term" value="F:UDP-3-O-[(3R)-3-hydroxyacyl]-glucosamine N-acyltransferase activity"/>
    <property type="evidence" value="ECO:0007669"/>
    <property type="project" value="UniProtKB-EC"/>
</dbReference>
<dbReference type="Proteomes" id="UP000202440">
    <property type="component" value="Chromosome"/>
</dbReference>
<feature type="domain" description="UDP-3-O-[3-hydroxymyristoyl] glucosamine N-acyltransferase non-repeat region" evidence="8">
    <location>
        <begin position="21"/>
        <end position="88"/>
    </location>
</feature>
<dbReference type="PROSITE" id="PS00101">
    <property type="entry name" value="HEXAPEP_TRANSFERASES"/>
    <property type="match status" value="1"/>
</dbReference>
<organism evidence="9 10">
    <name type="scientific">Bacterioplanes sanyensis</name>
    <dbReference type="NCBI Taxonomy" id="1249553"/>
    <lineage>
        <taxon>Bacteria</taxon>
        <taxon>Pseudomonadati</taxon>
        <taxon>Pseudomonadota</taxon>
        <taxon>Gammaproteobacteria</taxon>
        <taxon>Oceanospirillales</taxon>
        <taxon>Oceanospirillaceae</taxon>
        <taxon>Bacterioplanes</taxon>
    </lineage>
</organism>
<dbReference type="EMBL" id="CP022530">
    <property type="protein sequence ID" value="ASP39262.1"/>
    <property type="molecule type" value="Genomic_DNA"/>
</dbReference>
<evidence type="ECO:0000259" key="8">
    <source>
        <dbReference type="Pfam" id="PF04613"/>
    </source>
</evidence>
<dbReference type="InterPro" id="IPR018357">
    <property type="entry name" value="Hexapep_transf_CS"/>
</dbReference>
<dbReference type="AlphaFoldDB" id="A0A222FKS6"/>
<evidence type="ECO:0000256" key="4">
    <source>
        <dbReference type="ARBA" id="ARBA00022737"/>
    </source>
</evidence>
<dbReference type="PANTHER" id="PTHR43378:SF2">
    <property type="entry name" value="UDP-3-O-ACYLGLUCOSAMINE N-ACYLTRANSFERASE 1, MITOCHONDRIAL-RELATED"/>
    <property type="match status" value="1"/>
</dbReference>
<keyword evidence="4 7" id="KW-0677">Repeat</keyword>
<dbReference type="Gene3D" id="1.20.5.170">
    <property type="match status" value="1"/>
</dbReference>
<comment type="subunit">
    <text evidence="7">Homotrimer.</text>
</comment>
<dbReference type="InterPro" id="IPR001451">
    <property type="entry name" value="Hexapep"/>
</dbReference>
<evidence type="ECO:0000256" key="1">
    <source>
        <dbReference type="ARBA" id="ARBA00022516"/>
    </source>
</evidence>
<dbReference type="UniPathway" id="UPA00973"/>
<evidence type="ECO:0000256" key="5">
    <source>
        <dbReference type="ARBA" id="ARBA00023098"/>
    </source>
</evidence>
<comment type="function">
    <text evidence="7">Catalyzes the N-acylation of UDP-3-O-acylglucosamine using 3-hydroxyacyl-ACP as the acyl donor. Is involved in the biosynthesis of lipid A, a phosphorylated glycolipid that anchors the lipopolysaccharide to the outer membrane of the cell.</text>
</comment>
<dbReference type="Gene3D" id="3.40.1390.10">
    <property type="entry name" value="MurE/MurF, N-terminal domain"/>
    <property type="match status" value="1"/>
</dbReference>
<dbReference type="Pfam" id="PF00132">
    <property type="entry name" value="Hexapep"/>
    <property type="match status" value="2"/>
</dbReference>
<dbReference type="InterPro" id="IPR007691">
    <property type="entry name" value="LpxD"/>
</dbReference>
<evidence type="ECO:0000313" key="9">
    <source>
        <dbReference type="EMBL" id="ASP39262.1"/>
    </source>
</evidence>
<keyword evidence="3 7" id="KW-0808">Transferase</keyword>
<dbReference type="CDD" id="cd03352">
    <property type="entry name" value="LbH_LpxD"/>
    <property type="match status" value="1"/>
</dbReference>
<dbReference type="PANTHER" id="PTHR43378">
    <property type="entry name" value="UDP-3-O-ACYLGLUCOSAMINE N-ACYLTRANSFERASE"/>
    <property type="match status" value="1"/>
</dbReference>
<evidence type="ECO:0000256" key="6">
    <source>
        <dbReference type="ARBA" id="ARBA00023315"/>
    </source>
</evidence>